<name>A0A165P3Z7_9APHY</name>
<evidence type="ECO:0000256" key="2">
    <source>
        <dbReference type="ARBA" id="ARBA00023034"/>
    </source>
</evidence>
<evidence type="ECO:0000313" key="9">
    <source>
        <dbReference type="EMBL" id="KZT67733.1"/>
    </source>
</evidence>
<evidence type="ECO:0000259" key="6">
    <source>
        <dbReference type="Pfam" id="PF26254"/>
    </source>
</evidence>
<dbReference type="Pfam" id="PF26280">
    <property type="entry name" value="Ig_TRAPPC9-Trs120_2nd"/>
    <property type="match status" value="1"/>
</dbReference>
<evidence type="ECO:0000259" key="4">
    <source>
        <dbReference type="Pfam" id="PF08626"/>
    </source>
</evidence>
<protein>
    <recommendedName>
        <fullName evidence="11">Trs120-domain-containing protein</fullName>
    </recommendedName>
</protein>
<organism evidence="9 10">
    <name type="scientific">Daedalea quercina L-15889</name>
    <dbReference type="NCBI Taxonomy" id="1314783"/>
    <lineage>
        <taxon>Eukaryota</taxon>
        <taxon>Fungi</taxon>
        <taxon>Dikarya</taxon>
        <taxon>Basidiomycota</taxon>
        <taxon>Agaricomycotina</taxon>
        <taxon>Agaricomycetes</taxon>
        <taxon>Polyporales</taxon>
        <taxon>Fomitopsis</taxon>
    </lineage>
</organism>
<dbReference type="PANTHER" id="PTHR21512">
    <property type="entry name" value="TRAFFICKING PROTEIN PARTICLE COMPLEX SUBUNIT 9"/>
    <property type="match status" value="1"/>
</dbReference>
<evidence type="ECO:0000256" key="3">
    <source>
        <dbReference type="SAM" id="MobiDB-lite"/>
    </source>
</evidence>
<dbReference type="Pfam" id="PF26282">
    <property type="entry name" value="Ig_TRAPPC9-Trs120_3rd"/>
    <property type="match status" value="1"/>
</dbReference>
<accession>A0A165P3Z7</accession>
<feature type="domain" description="Trs120/TRAPPC9 first Ig-like" evidence="6">
    <location>
        <begin position="694"/>
        <end position="896"/>
    </location>
</feature>
<gene>
    <name evidence="9" type="ORF">DAEQUDRAFT_792472</name>
</gene>
<dbReference type="Pfam" id="PF26251">
    <property type="entry name" value="TPR_TRAPPC9-Trs120"/>
    <property type="match status" value="1"/>
</dbReference>
<dbReference type="InterPro" id="IPR058568">
    <property type="entry name" value="Ig_TRAPPC9_Trs120_4th"/>
</dbReference>
<dbReference type="Pfam" id="PF08626">
    <property type="entry name" value="TRAPPC9-Trs120"/>
    <property type="match status" value="1"/>
</dbReference>
<evidence type="ECO:0000256" key="1">
    <source>
        <dbReference type="ARBA" id="ARBA00004555"/>
    </source>
</evidence>
<dbReference type="PANTHER" id="PTHR21512:SF5">
    <property type="entry name" value="TRAFFICKING PROTEIN PARTICLE COMPLEX SUBUNIT 9"/>
    <property type="match status" value="1"/>
</dbReference>
<feature type="compositionally biased region" description="Low complexity" evidence="3">
    <location>
        <begin position="262"/>
        <end position="276"/>
    </location>
</feature>
<sequence length="1355" mass="148247">MELPAFASLAHVRILLLPVGNIRRSTFDNWASEIRSIESIPLGDIPTESKDERARFMPNPLASGHIHLSYQSHPPASVHNALALFRPSDFPLGVVGIASCSHSDSISTTLASFKSTVKDVSLHKAAFPVSTNCFVFEEGDANLDLGDRFPGLVVIPSMMANKRVHISTLLAGLCSHILGDFATVMQSLESPLGNEHLNASLFPSLPSAGELPRSLDPESAQRDSLPPLPSFNSQPDLGVNGSAKPKTSAFQKRMSSGPGLIPSRTASLPSTPTSAAAKKRPNLIGAASSHGRLFKVLADLFLLAGRHADSQIWYTEAIALFKGSPHDTAWHAAALEGLATIPVIEAWSSGNATANGIDDKQEPWQDIVDKLTQATTLYHRSTPHSEPDRSYPLLAYLYSQSVIRHTSLLFAIWSAKGWGPHAFGKMVHPGLNPYLPSSSASTKASYADLERLTTITGITRTQIAGILAQVHGPWLLHLAARERIGTLQTVAGMFGALGYLRKEAYILRELLGSIMDLIVCGREENSGARASGAGLGIRGTLVGSSSTTSGTVGVRENPRVEGNDSILRIIKHICRVHGVDIESVKLVDIGTLGTTATCNAADDAEEEDLSESPADPFGWPELQIGIIREAIAVAEALPDYPSVAQFSLSSLKTLHPVMSQSDQLHLYRTATRALTTAIRRGDRRTVEYWAGKPIVSIEMLPLPLIRLPIEKPLSLLARADEQTGVNTILTGAKDPFLYNPRKVASGQTQSVLVQNERFEVVMTLRNPFVFDLELESVALSTSGARIESEATSIIIPANTYHPVTMTGKAVEPGMLTIRGCVVQAPGGLPREYVLPLSTEEEEETRSWRRSAIESEAGRSKYAGLESRPWKRMSKRDSKQASKKVTVQFLECKVVPEQPLLRIRRTSLTHAAVMLYNGETSAIRLTLENVSSLPIDLIRLTFDDSTIAPAQQALADGELSVFETYETEYDLIHRPVFVWDGGRDTSRVDPGEKTTVSVKCVGKVGCTRGAIHVSYAYIHRHNETLGKPPDVFHTRLLSYPVIVTVYHMLECHAMDISPYSRITAFASIAEDDDSAAGQAQRALFDVENVADWCLFSVDVRNTYGSPFEVTFERREPGVSFLDCMSTTVLVPPGSTTRIVLPIKKILLSEERISQPIPTLSDRQFVVVKSNLSLAEERAQRELFWYREELFKAVRGRWRETGGMRSGELSLRQQRMTQPMLEALRTETARVQMSLIRYEDGKAIPIAVDPSGSKYLPPPNEFVCLRTRVINLSPGEMVLVANLSLEPAQHTIYQGVLSDIPVGRLAPGDSYETELPVAFLSRGRFDILAEIRSLNVSESSNPVGRGDLRAVVDEDFS</sequence>
<keyword evidence="10" id="KW-1185">Reference proteome</keyword>
<dbReference type="EMBL" id="KV429073">
    <property type="protein sequence ID" value="KZT67733.1"/>
    <property type="molecule type" value="Genomic_DNA"/>
</dbReference>
<dbReference type="Pfam" id="PF26283">
    <property type="entry name" value="Ig_TRAPPC9-Trs120_4th"/>
    <property type="match status" value="1"/>
</dbReference>
<dbReference type="OrthoDB" id="27962at2759"/>
<feature type="domain" description="Trs120/TRAPPC9 N-terminal" evidence="4">
    <location>
        <begin position="9"/>
        <end position="349"/>
    </location>
</feature>
<dbReference type="InterPro" id="IPR058563">
    <property type="entry name" value="Trs120_TRAPPC9_N"/>
</dbReference>
<dbReference type="STRING" id="1314783.A0A165P3Z7"/>
<comment type="subcellular location">
    <subcellularLocation>
        <location evidence="1">Golgi apparatus</location>
    </subcellularLocation>
</comment>
<dbReference type="InterPro" id="IPR013935">
    <property type="entry name" value="Trs120_TRAPPC9"/>
</dbReference>
<dbReference type="InterPro" id="IPR058567">
    <property type="entry name" value="Ig_TRAPPC9_Trs120_3rd"/>
</dbReference>
<dbReference type="Pfam" id="PF26254">
    <property type="entry name" value="Ig_TRAPPC9-Trs120_1st"/>
    <property type="match status" value="1"/>
</dbReference>
<reference evidence="9 10" key="1">
    <citation type="journal article" date="2016" name="Mol. Biol. Evol.">
        <title>Comparative Genomics of Early-Diverging Mushroom-Forming Fungi Provides Insights into the Origins of Lignocellulose Decay Capabilities.</title>
        <authorList>
            <person name="Nagy L.G."/>
            <person name="Riley R."/>
            <person name="Tritt A."/>
            <person name="Adam C."/>
            <person name="Daum C."/>
            <person name="Floudas D."/>
            <person name="Sun H."/>
            <person name="Yadav J.S."/>
            <person name="Pangilinan J."/>
            <person name="Larsson K.H."/>
            <person name="Matsuura K."/>
            <person name="Barry K."/>
            <person name="Labutti K."/>
            <person name="Kuo R."/>
            <person name="Ohm R.A."/>
            <person name="Bhattacharya S.S."/>
            <person name="Shirouzu T."/>
            <person name="Yoshinaga Y."/>
            <person name="Martin F.M."/>
            <person name="Grigoriev I.V."/>
            <person name="Hibbett D.S."/>
        </authorList>
    </citation>
    <scope>NUCLEOTIDE SEQUENCE [LARGE SCALE GENOMIC DNA]</scope>
    <source>
        <strain evidence="9 10">L-15889</strain>
    </source>
</reference>
<evidence type="ECO:0008006" key="11">
    <source>
        <dbReference type="Google" id="ProtNLM"/>
    </source>
</evidence>
<keyword evidence="2" id="KW-0333">Golgi apparatus</keyword>
<proteinExistence type="predicted"/>
<dbReference type="InterPro" id="IPR058564">
    <property type="entry name" value="TPR_TRAPPC9_Trs120"/>
</dbReference>
<feature type="region of interest" description="Disordered" evidence="3">
    <location>
        <begin position="208"/>
        <end position="276"/>
    </location>
</feature>
<dbReference type="GO" id="GO:0005802">
    <property type="term" value="C:trans-Golgi network"/>
    <property type="evidence" value="ECO:0007669"/>
    <property type="project" value="TreeGrafter"/>
</dbReference>
<dbReference type="InterPro" id="IPR058565">
    <property type="entry name" value="Ig_TRAPPC9_Trs120_1st"/>
</dbReference>
<feature type="domain" description="Trs120/TRAPPC9 third Ig-like" evidence="7">
    <location>
        <begin position="1051"/>
        <end position="1223"/>
    </location>
</feature>
<evidence type="ECO:0000259" key="8">
    <source>
        <dbReference type="Pfam" id="PF26283"/>
    </source>
</evidence>
<evidence type="ECO:0000259" key="5">
    <source>
        <dbReference type="Pfam" id="PF26251"/>
    </source>
</evidence>
<evidence type="ECO:0000313" key="10">
    <source>
        <dbReference type="Proteomes" id="UP000076727"/>
    </source>
</evidence>
<evidence type="ECO:0000259" key="7">
    <source>
        <dbReference type="Pfam" id="PF26282"/>
    </source>
</evidence>
<feature type="domain" description="Trs120/TRAPPC9 TPR region" evidence="5">
    <location>
        <begin position="371"/>
        <end position="678"/>
    </location>
</feature>
<feature type="domain" description="Trs120/TRAPPC9 fourth Ig-like" evidence="8">
    <location>
        <begin position="1241"/>
        <end position="1335"/>
    </location>
</feature>
<dbReference type="Proteomes" id="UP000076727">
    <property type="component" value="Unassembled WGS sequence"/>
</dbReference>